<gene>
    <name evidence="4" type="primary">LOC108850002</name>
</gene>
<evidence type="ECO:0000256" key="2">
    <source>
        <dbReference type="SAM" id="Phobius"/>
    </source>
</evidence>
<dbReference type="GO" id="GO:0009966">
    <property type="term" value="P:regulation of signal transduction"/>
    <property type="evidence" value="ECO:0007669"/>
    <property type="project" value="InterPro"/>
</dbReference>
<dbReference type="InterPro" id="IPR007062">
    <property type="entry name" value="PPI-2"/>
</dbReference>
<name>A0A6J0N4U7_RAPSA</name>
<dbReference type="GO" id="GO:0004864">
    <property type="term" value="F:protein phosphatase inhibitor activity"/>
    <property type="evidence" value="ECO:0007669"/>
    <property type="project" value="UniProtKB-KW"/>
</dbReference>
<dbReference type="Pfam" id="PF04979">
    <property type="entry name" value="IPP-2"/>
    <property type="match status" value="1"/>
</dbReference>
<evidence type="ECO:0000313" key="3">
    <source>
        <dbReference type="Proteomes" id="UP000504610"/>
    </source>
</evidence>
<dbReference type="PANTHER" id="PTHR12398">
    <property type="entry name" value="PROTEIN PHOSPHATASE INHIBITOR"/>
    <property type="match status" value="1"/>
</dbReference>
<dbReference type="Proteomes" id="UP000504610">
    <property type="component" value="Chromosome 4"/>
</dbReference>
<reference evidence="3" key="1">
    <citation type="journal article" date="2019" name="Database">
        <title>The radish genome database (RadishGD): an integrated information resource for radish genomics.</title>
        <authorList>
            <person name="Yu H.J."/>
            <person name="Baek S."/>
            <person name="Lee Y.J."/>
            <person name="Cho A."/>
            <person name="Mun J.H."/>
        </authorList>
    </citation>
    <scope>NUCLEOTIDE SEQUENCE [LARGE SCALE GENOMIC DNA]</scope>
    <source>
        <strain evidence="3">cv. WK10039</strain>
    </source>
</reference>
<dbReference type="RefSeq" id="XP_018479096.1">
    <property type="nucleotide sequence ID" value="XM_018623594.2"/>
</dbReference>
<keyword evidence="2" id="KW-1133">Transmembrane helix</keyword>
<organism evidence="3 4">
    <name type="scientific">Raphanus sativus</name>
    <name type="common">Radish</name>
    <name type="synonym">Raphanus raphanistrum var. sativus</name>
    <dbReference type="NCBI Taxonomy" id="3726"/>
    <lineage>
        <taxon>Eukaryota</taxon>
        <taxon>Viridiplantae</taxon>
        <taxon>Streptophyta</taxon>
        <taxon>Embryophyta</taxon>
        <taxon>Tracheophyta</taxon>
        <taxon>Spermatophyta</taxon>
        <taxon>Magnoliopsida</taxon>
        <taxon>eudicotyledons</taxon>
        <taxon>Gunneridae</taxon>
        <taxon>Pentapetalae</taxon>
        <taxon>rosids</taxon>
        <taxon>malvids</taxon>
        <taxon>Brassicales</taxon>
        <taxon>Brassicaceae</taxon>
        <taxon>Brassiceae</taxon>
        <taxon>Raphanus</taxon>
    </lineage>
</organism>
<feature type="compositionally biased region" description="Acidic residues" evidence="1">
    <location>
        <begin position="132"/>
        <end position="147"/>
    </location>
</feature>
<protein>
    <submittedName>
        <fullName evidence="4">Protein phosphatase inhibitor 2-like</fullName>
    </submittedName>
</protein>
<feature type="region of interest" description="Disordered" evidence="1">
    <location>
        <begin position="174"/>
        <end position="219"/>
    </location>
</feature>
<dbReference type="GeneID" id="108850002"/>
<accession>A0A6J0N4U7</accession>
<reference evidence="4" key="2">
    <citation type="submission" date="2025-08" db="UniProtKB">
        <authorList>
            <consortium name="RefSeq"/>
        </authorList>
    </citation>
    <scope>IDENTIFICATION</scope>
    <source>
        <tissue evidence="4">Leaf</tissue>
    </source>
</reference>
<proteinExistence type="predicted"/>
<dbReference type="OrthoDB" id="551302at2759"/>
<keyword evidence="2" id="KW-0472">Membrane</keyword>
<dbReference type="AlphaFoldDB" id="A0A6J0N4U7"/>
<sequence>MVVKFMSGCFLSTVKRLVHIVSVSLAISKTSLGVALSMFIFYGRGRVQWDEANIVEIESNKPVRQKITEPKTPYHPPYHPMIDDDGSLSSRVRSFDNFVEMHRAEELKNDLNDLASSSKIISHRSDSGEWSSSEDEADPVDQHEEDCEGGKNTSFNEHRRVHYDEFRMVKEMRSSGSFYGEDAEVDDGAKTGKPEATISQNTPGSVEAISSGKSSSSST</sequence>
<keyword evidence="3" id="KW-1185">Reference proteome</keyword>
<keyword evidence="2" id="KW-0812">Transmembrane</keyword>
<dbReference type="PANTHER" id="PTHR12398:SF20">
    <property type="entry name" value="PROTEIN PHOSPHATASE 1 REGULATORY INHIBITOR SUBUNIT 2"/>
    <property type="match status" value="1"/>
</dbReference>
<keyword evidence="4" id="KW-0650">Protein phosphatase inhibitor</keyword>
<evidence type="ECO:0000256" key="1">
    <source>
        <dbReference type="SAM" id="MobiDB-lite"/>
    </source>
</evidence>
<feature type="transmembrane region" description="Helical" evidence="2">
    <location>
        <begin position="20"/>
        <end position="42"/>
    </location>
</feature>
<feature type="region of interest" description="Disordered" evidence="1">
    <location>
        <begin position="122"/>
        <end position="161"/>
    </location>
</feature>
<feature type="compositionally biased region" description="Low complexity" evidence="1">
    <location>
        <begin position="210"/>
        <end position="219"/>
    </location>
</feature>
<dbReference type="KEGG" id="rsz:108850002"/>
<evidence type="ECO:0000313" key="4">
    <source>
        <dbReference type="RefSeq" id="XP_018479096.1"/>
    </source>
</evidence>